<evidence type="ECO:0000256" key="1">
    <source>
        <dbReference type="SAM" id="Phobius"/>
    </source>
</evidence>
<feature type="transmembrane region" description="Helical" evidence="1">
    <location>
        <begin position="861"/>
        <end position="881"/>
    </location>
</feature>
<gene>
    <name evidence="2" type="ORF">DFR34_10774</name>
</gene>
<dbReference type="Proteomes" id="UP000247555">
    <property type="component" value="Unassembled WGS sequence"/>
</dbReference>
<feature type="transmembrane region" description="Helical" evidence="1">
    <location>
        <begin position="335"/>
        <end position="355"/>
    </location>
</feature>
<evidence type="ECO:0000313" key="3">
    <source>
        <dbReference type="Proteomes" id="UP000247555"/>
    </source>
</evidence>
<keyword evidence="3" id="KW-1185">Reference proteome</keyword>
<dbReference type="Gene3D" id="3.30.2090.10">
    <property type="entry name" value="Multidrug efflux transporter AcrB TolC docking domain, DN and DC subdomains"/>
    <property type="match status" value="2"/>
</dbReference>
<dbReference type="RefSeq" id="WP_110390518.1">
    <property type="nucleotide sequence ID" value="NZ_QJKI01000007.1"/>
</dbReference>
<keyword evidence="1" id="KW-0812">Transmembrane</keyword>
<keyword evidence="1" id="KW-1133">Transmembrane helix</keyword>
<dbReference type="Gene3D" id="3.30.70.1430">
    <property type="entry name" value="Multidrug efflux transporter AcrB pore domain"/>
    <property type="match status" value="2"/>
</dbReference>
<dbReference type="InterPro" id="IPR027463">
    <property type="entry name" value="AcrB_DN_DC_subdom"/>
</dbReference>
<dbReference type="EMBL" id="QJKI01000007">
    <property type="protein sequence ID" value="PXX79318.1"/>
    <property type="molecule type" value="Genomic_DNA"/>
</dbReference>
<dbReference type="Gene3D" id="3.30.70.1320">
    <property type="entry name" value="Multidrug efflux transporter AcrB pore domain like"/>
    <property type="match status" value="1"/>
</dbReference>
<dbReference type="AlphaFoldDB" id="A0A318KR79"/>
<name>A0A318KR79_9NEIS</name>
<dbReference type="OrthoDB" id="9042683at2"/>
<dbReference type="Pfam" id="PF00873">
    <property type="entry name" value="ACR_tran"/>
    <property type="match status" value="1"/>
</dbReference>
<feature type="transmembrane region" description="Helical" evidence="1">
    <location>
        <begin position="914"/>
        <end position="938"/>
    </location>
</feature>
<feature type="transmembrane region" description="Helical" evidence="1">
    <location>
        <begin position="994"/>
        <end position="1017"/>
    </location>
</feature>
<protein>
    <submittedName>
        <fullName evidence="2">HAE1 family hydrophobic/amphiphilic exporter-1</fullName>
    </submittedName>
</protein>
<sequence length="1034" mass="110969">MWLTRVAIGNPYLAAVAMLAIVVLGLFSWQRLSVEEFPDIRFPVAVVTVGYPGAAPSVVESEVTRPLEEAVNAINGVKNIRSYSFEGSSVVVVEFVLTIDPNRAVQDVRDKVAGVQGRFRREIGVPTVNQVNPNDDPMMTVIVASASASPRMLTTHADQVVRKRLQTVPGVGEVQLVGGVKRELRVHIDPYRMQALGLDTTEVVNALRNANQDFPAGRVQDINRDYSVRLSGKLASPEAFGQITVGVRNGAPIRLDDVAQVLDGQEEYNSLALINGQRALSIEIKSARGANVVDTSAGVYAALDELRKNLPAGMTLTVIKDQSRQVKNSLADVKMTLLEGAALTVLIVFVFLASWRSTVITGLTLPIALIGTLFAIAVAGFTLNVMTLLALSLSIGLLIDDAIVVRENIVRHARMGKGHYQAAVDGTEEIGLAVLATTLTVVAVFLPVGFMGGIIGKFFQQFGLTVTVAVLISLLVSFTLDPMLSSIWHDPHAAGTAARGRLAQALARFEAWMDRQAERYARALAWALAHRKTTLAAASALFVGSLLLAPVVGGEFVPKSDTGKFIVKFKTAPGSSLEYTEAKAREVEALLRRQPEIKDVYSNIGGGFAAGRNQATLRVFATPKAERQRSVFALFAPIRQDITQLAGVQLESIEAEGGPGGGGKPVRVGIRGADFATLAVIANQLRGKLAAIPHVSDVESSFDDADPALSVEVKRDAAARAGVNLDRVGATLSTLLAGTTATTWEAPDGENYDVRVQIPRDARSTELLDVLTVASDQRDADGQARMIPLSTVADVKVSTTPRQIDRMDQAREVTLTANIQGKDARQVFQAIDQLLKDTPLPPGYRFDHGGQSKDMAESFSYAVQALAIGVIFIYMILVAQFRSFSQPLAIMMSLPLGIIGVMLGLLLWGSTLNLFSVIGVIMLMGLAAKNGILLVDFANQARREGMSLHDALLEAGRVRMRPILMTSFAMIFGMLPLAMALGEGAETRAPMAHAVIGGMVSSTVLTLIVTPVVYSYLEGVAAWWRGRKAKTRSA</sequence>
<dbReference type="PRINTS" id="PR00702">
    <property type="entry name" value="ACRIFLAVINRP"/>
</dbReference>
<feature type="transmembrane region" description="Helical" evidence="1">
    <location>
        <begin position="963"/>
        <end position="982"/>
    </location>
</feature>
<dbReference type="SUPFAM" id="SSF82693">
    <property type="entry name" value="Multidrug efflux transporter AcrB pore domain, PN1, PN2, PC1 and PC2 subdomains"/>
    <property type="match status" value="3"/>
</dbReference>
<feature type="transmembrane region" description="Helical" evidence="1">
    <location>
        <begin position="888"/>
        <end position="908"/>
    </location>
</feature>
<dbReference type="Gene3D" id="1.20.1640.10">
    <property type="entry name" value="Multidrug efflux transporter AcrB transmembrane domain"/>
    <property type="match status" value="2"/>
</dbReference>
<feature type="transmembrane region" description="Helical" evidence="1">
    <location>
        <begin position="12"/>
        <end position="29"/>
    </location>
</feature>
<dbReference type="GO" id="GO:0042910">
    <property type="term" value="F:xenobiotic transmembrane transporter activity"/>
    <property type="evidence" value="ECO:0007669"/>
    <property type="project" value="TreeGrafter"/>
</dbReference>
<feature type="transmembrane region" description="Helical" evidence="1">
    <location>
        <begin position="430"/>
        <end position="450"/>
    </location>
</feature>
<proteinExistence type="predicted"/>
<dbReference type="PANTHER" id="PTHR32063">
    <property type="match status" value="1"/>
</dbReference>
<feature type="transmembrane region" description="Helical" evidence="1">
    <location>
        <begin position="367"/>
        <end position="391"/>
    </location>
</feature>
<reference evidence="2 3" key="1">
    <citation type="submission" date="2018-05" db="EMBL/GenBank/DDBJ databases">
        <title>Genomic Encyclopedia of Type Strains, Phase IV (KMG-IV): sequencing the most valuable type-strain genomes for metagenomic binning, comparative biology and taxonomic classification.</title>
        <authorList>
            <person name="Goeker M."/>
        </authorList>
    </citation>
    <scope>NUCLEOTIDE SEQUENCE [LARGE SCALE GENOMIC DNA]</scope>
    <source>
        <strain evidence="2 3">DSM 29661</strain>
    </source>
</reference>
<dbReference type="GO" id="GO:0005886">
    <property type="term" value="C:plasma membrane"/>
    <property type="evidence" value="ECO:0007669"/>
    <property type="project" value="TreeGrafter"/>
</dbReference>
<dbReference type="Gene3D" id="3.30.70.1440">
    <property type="entry name" value="Multidrug efflux transporter AcrB pore domain"/>
    <property type="match status" value="1"/>
</dbReference>
<dbReference type="SUPFAM" id="SSF82714">
    <property type="entry name" value="Multidrug efflux transporter AcrB TolC docking domain, DN and DC subdomains"/>
    <property type="match status" value="2"/>
</dbReference>
<accession>A0A318KR79</accession>
<dbReference type="PANTHER" id="PTHR32063:SF0">
    <property type="entry name" value="SWARMING MOTILITY PROTEIN SWRC"/>
    <property type="match status" value="1"/>
</dbReference>
<dbReference type="SUPFAM" id="SSF82866">
    <property type="entry name" value="Multidrug efflux transporter AcrB transmembrane domain"/>
    <property type="match status" value="2"/>
</dbReference>
<evidence type="ECO:0000313" key="2">
    <source>
        <dbReference type="EMBL" id="PXX79318.1"/>
    </source>
</evidence>
<keyword evidence="1" id="KW-0472">Membrane</keyword>
<comment type="caution">
    <text evidence="2">The sequence shown here is derived from an EMBL/GenBank/DDBJ whole genome shotgun (WGS) entry which is preliminary data.</text>
</comment>
<dbReference type="InterPro" id="IPR001036">
    <property type="entry name" value="Acrflvin-R"/>
</dbReference>
<organism evidence="2 3">
    <name type="scientific">Rivihabitans pingtungensis</name>
    <dbReference type="NCBI Taxonomy" id="1054498"/>
    <lineage>
        <taxon>Bacteria</taxon>
        <taxon>Pseudomonadati</taxon>
        <taxon>Pseudomonadota</taxon>
        <taxon>Betaproteobacteria</taxon>
        <taxon>Neisseriales</taxon>
        <taxon>Aquaspirillaceae</taxon>
        <taxon>Rivihabitans</taxon>
    </lineage>
</organism>
<feature type="transmembrane region" description="Helical" evidence="1">
    <location>
        <begin position="462"/>
        <end position="480"/>
    </location>
</feature>